<keyword evidence="2" id="KW-1185">Reference proteome</keyword>
<organism evidence="1 2">
    <name type="scientific">Brenneria goodwinii</name>
    <dbReference type="NCBI Taxonomy" id="1109412"/>
    <lineage>
        <taxon>Bacteria</taxon>
        <taxon>Pseudomonadati</taxon>
        <taxon>Pseudomonadota</taxon>
        <taxon>Gammaproteobacteria</taxon>
        <taxon>Enterobacterales</taxon>
        <taxon>Pectobacteriaceae</taxon>
        <taxon>Brenneria</taxon>
    </lineage>
</organism>
<name>A0A0G4K0T4_9GAMM</name>
<reference evidence="2" key="1">
    <citation type="submission" date="2015-01" db="EMBL/GenBank/DDBJ databases">
        <authorList>
            <person name="Paterson Steve"/>
        </authorList>
    </citation>
    <scope>NUCLEOTIDE SEQUENCE [LARGE SCALE GENOMIC DNA]</scope>
    <source>
        <strain evidence="2">OBR1</strain>
    </source>
</reference>
<dbReference type="AlphaFoldDB" id="A0A0G4K0T4"/>
<dbReference type="EMBL" id="CGIG01000001">
    <property type="protein sequence ID" value="CPR20292.1"/>
    <property type="molecule type" value="Genomic_DNA"/>
</dbReference>
<dbReference type="Proteomes" id="UP000044377">
    <property type="component" value="Unassembled WGS sequence"/>
</dbReference>
<gene>
    <name evidence="1" type="ORF">BN1221_04238c</name>
</gene>
<protein>
    <submittedName>
        <fullName evidence="1">Uncharacterized protein</fullName>
    </submittedName>
</protein>
<sequence>MYPDDGCAGMANRVSARLDDTHSLWDVLTYYAEQMRVFAP</sequence>
<evidence type="ECO:0000313" key="2">
    <source>
        <dbReference type="Proteomes" id="UP000044377"/>
    </source>
</evidence>
<proteinExistence type="predicted"/>
<accession>A0A0G4K0T4</accession>
<evidence type="ECO:0000313" key="1">
    <source>
        <dbReference type="EMBL" id="CPR20292.1"/>
    </source>
</evidence>